<evidence type="ECO:0000313" key="1">
    <source>
        <dbReference type="EMBL" id="GBR17421.1"/>
    </source>
</evidence>
<keyword evidence="2" id="KW-1185">Reference proteome</keyword>
<dbReference type="Proteomes" id="UP001061070">
    <property type="component" value="Unassembled WGS sequence"/>
</dbReference>
<accession>A0ABQ0QFQ8</accession>
<organism evidence="1 2">
    <name type="scientific">Gluconobacter frateurii NRIC 0228</name>
    <dbReference type="NCBI Taxonomy" id="1307946"/>
    <lineage>
        <taxon>Bacteria</taxon>
        <taxon>Pseudomonadati</taxon>
        <taxon>Pseudomonadota</taxon>
        <taxon>Alphaproteobacteria</taxon>
        <taxon>Acetobacterales</taxon>
        <taxon>Acetobacteraceae</taxon>
        <taxon>Gluconobacter</taxon>
    </lineage>
</organism>
<evidence type="ECO:0000313" key="2">
    <source>
        <dbReference type="Proteomes" id="UP001061070"/>
    </source>
</evidence>
<reference evidence="1" key="1">
    <citation type="submission" date="2013-04" db="EMBL/GenBank/DDBJ databases">
        <title>The genome sequencing project of 58 acetic acid bacteria.</title>
        <authorList>
            <person name="Okamoto-Kainuma A."/>
            <person name="Ishikawa M."/>
            <person name="Umino S."/>
            <person name="Koizumi Y."/>
            <person name="Shiwa Y."/>
            <person name="Yoshikawa H."/>
            <person name="Matsutani M."/>
            <person name="Matsushita K."/>
        </authorList>
    </citation>
    <scope>NUCLEOTIDE SEQUENCE</scope>
    <source>
        <strain evidence="1">NRIC 0228</strain>
    </source>
</reference>
<protein>
    <submittedName>
        <fullName evidence="1">Uncharacterized protein</fullName>
    </submittedName>
</protein>
<gene>
    <name evidence="1" type="ORF">AA0228_3023</name>
</gene>
<comment type="caution">
    <text evidence="1">The sequence shown here is derived from an EMBL/GenBank/DDBJ whole genome shotgun (WGS) entry which is preliminary data.</text>
</comment>
<sequence>MEEFAELYKKFQKMSVVCNRIDLKDEDGVFYYQQDGIFKCIYTTNLLRCGVEAGGKAIVLRTDNSLELVWLDQPTKQSVRISNRLDKLVISQSGKITETDYTSAEAQQLLEDQELWFYLALSEKVTF</sequence>
<dbReference type="EMBL" id="BAQW01000015">
    <property type="protein sequence ID" value="GBR17421.1"/>
    <property type="molecule type" value="Genomic_DNA"/>
</dbReference>
<proteinExistence type="predicted"/>
<dbReference type="RefSeq" id="WP_145994585.1">
    <property type="nucleotide sequence ID" value="NZ_BAQW01000015.1"/>
</dbReference>
<name>A0ABQ0QFQ8_9PROT</name>